<dbReference type="InterPro" id="IPR049450">
    <property type="entry name" value="ACOT8-like_C"/>
</dbReference>
<dbReference type="Proteomes" id="UP000612893">
    <property type="component" value="Unassembled WGS sequence"/>
</dbReference>
<name>A0A934K0Q4_9BACT</name>
<dbReference type="AlphaFoldDB" id="A0A934K0Q4"/>
<dbReference type="CDD" id="cd03443">
    <property type="entry name" value="PaaI_thioesterase"/>
    <property type="match status" value="2"/>
</dbReference>
<dbReference type="InterPro" id="IPR003736">
    <property type="entry name" value="PAAI_dom"/>
</dbReference>
<dbReference type="EMBL" id="JAEKNR010000073">
    <property type="protein sequence ID" value="MBJ7597699.1"/>
    <property type="molecule type" value="Genomic_DNA"/>
</dbReference>
<evidence type="ECO:0000256" key="1">
    <source>
        <dbReference type="ARBA" id="ARBA00022801"/>
    </source>
</evidence>
<dbReference type="SUPFAM" id="SSF54637">
    <property type="entry name" value="Thioesterase/thiol ester dehydrase-isomerase"/>
    <property type="match status" value="2"/>
</dbReference>
<dbReference type="InterPro" id="IPR006683">
    <property type="entry name" value="Thioestr_dom"/>
</dbReference>
<evidence type="ECO:0000313" key="5">
    <source>
        <dbReference type="Proteomes" id="UP000612893"/>
    </source>
</evidence>
<keyword evidence="5" id="KW-1185">Reference proteome</keyword>
<protein>
    <submittedName>
        <fullName evidence="4">PaaI family thioesterase</fullName>
    </submittedName>
</protein>
<proteinExistence type="predicted"/>
<accession>A0A934K0Q4</accession>
<dbReference type="InterPro" id="IPR029069">
    <property type="entry name" value="HotDog_dom_sf"/>
</dbReference>
<dbReference type="NCBIfam" id="TIGR00369">
    <property type="entry name" value="unchar_dom_1"/>
    <property type="match status" value="2"/>
</dbReference>
<dbReference type="GO" id="GO:0005829">
    <property type="term" value="C:cytosol"/>
    <property type="evidence" value="ECO:0007669"/>
    <property type="project" value="TreeGrafter"/>
</dbReference>
<dbReference type="PANTHER" id="PTHR43240">
    <property type="entry name" value="1,4-DIHYDROXY-2-NAPHTHOYL-COA THIOESTERASE 1"/>
    <property type="match status" value="1"/>
</dbReference>
<keyword evidence="1" id="KW-0378">Hydrolase</keyword>
<evidence type="ECO:0000259" key="2">
    <source>
        <dbReference type="Pfam" id="PF03061"/>
    </source>
</evidence>
<reference evidence="4" key="1">
    <citation type="submission" date="2020-10" db="EMBL/GenBank/DDBJ databases">
        <title>Ca. Dormibacterota MAGs.</title>
        <authorList>
            <person name="Montgomery K."/>
        </authorList>
    </citation>
    <scope>NUCLEOTIDE SEQUENCE [LARGE SCALE GENOMIC DNA]</scope>
    <source>
        <strain evidence="4">SC8812_S17_10</strain>
    </source>
</reference>
<sequence>MSEAGPIWREPVRGFYADPHLLARPGLAALEAFSDGHQLPPPIHYLSGLTFEAAAAGTARFSMPASRWLLSAQGLISGATLALLVDGPLGCAVQTRLPQATPYSTAELSLSFLRPVNDRSGVLVGTARSVHAGRTVGLAEADVIDGGGRRVAVASTRCAVLPRIELPEGFASEPLPEPVEPAWDTPHPYLRPAVGAIQPQEVFDRLSGLDVLGGCVSGQVARPPLAHLFGVRPVSAEAGSSEWTMPASEWLCAPVPGRLYGGATAMIAGLAVEGSIETTVPAGTAFATVDLKVYFVRPVMPDGRDLRARGTVVHRGRTVAVATSEVLDADGRQVAVATGSGLLLPGRPAALAEPSGLSD</sequence>
<dbReference type="Gene3D" id="3.10.129.10">
    <property type="entry name" value="Hotdog Thioesterase"/>
    <property type="match status" value="2"/>
</dbReference>
<gene>
    <name evidence="4" type="ORF">JF922_06400</name>
</gene>
<dbReference type="RefSeq" id="WP_338200133.1">
    <property type="nucleotide sequence ID" value="NZ_JAEKNR010000073.1"/>
</dbReference>
<dbReference type="GO" id="GO:0061522">
    <property type="term" value="F:1,4-dihydroxy-2-naphthoyl-CoA thioesterase activity"/>
    <property type="evidence" value="ECO:0007669"/>
    <property type="project" value="TreeGrafter"/>
</dbReference>
<dbReference type="Pfam" id="PF03061">
    <property type="entry name" value="4HBT"/>
    <property type="match status" value="1"/>
</dbReference>
<feature type="domain" description="Acyl-CoA thioesterase-like C-terminal" evidence="3">
    <location>
        <begin position="50"/>
        <end position="154"/>
    </location>
</feature>
<comment type="caution">
    <text evidence="4">The sequence shown here is derived from an EMBL/GenBank/DDBJ whole genome shotgun (WGS) entry which is preliminary data.</text>
</comment>
<feature type="domain" description="Thioesterase" evidence="2">
    <location>
        <begin position="258"/>
        <end position="335"/>
    </location>
</feature>
<evidence type="ECO:0000313" key="4">
    <source>
        <dbReference type="EMBL" id="MBJ7597699.1"/>
    </source>
</evidence>
<evidence type="ECO:0000259" key="3">
    <source>
        <dbReference type="Pfam" id="PF20789"/>
    </source>
</evidence>
<dbReference type="PANTHER" id="PTHR43240:SF1">
    <property type="entry name" value="BLR5584 PROTEIN"/>
    <property type="match status" value="1"/>
</dbReference>
<dbReference type="Pfam" id="PF20789">
    <property type="entry name" value="4HBT_3C"/>
    <property type="match status" value="1"/>
</dbReference>
<organism evidence="4 5">
    <name type="scientific">Candidatus Nephthysia bennettiae</name>
    <dbReference type="NCBI Taxonomy" id="3127016"/>
    <lineage>
        <taxon>Bacteria</taxon>
        <taxon>Bacillati</taxon>
        <taxon>Candidatus Dormiibacterota</taxon>
        <taxon>Candidatus Dormibacteria</taxon>
        <taxon>Candidatus Dormibacterales</taxon>
        <taxon>Candidatus Dormibacteraceae</taxon>
        <taxon>Candidatus Nephthysia</taxon>
    </lineage>
</organism>